<reference evidence="5" key="1">
    <citation type="submission" date="2020-11" db="EMBL/GenBank/DDBJ databases">
        <authorList>
            <person name="Tran Van P."/>
        </authorList>
    </citation>
    <scope>NUCLEOTIDE SEQUENCE</scope>
</reference>
<keyword evidence="6" id="KW-1185">Reference proteome</keyword>
<evidence type="ECO:0000259" key="4">
    <source>
        <dbReference type="Pfam" id="PF00689"/>
    </source>
</evidence>
<feature type="transmembrane region" description="Helical" evidence="3">
    <location>
        <begin position="168"/>
        <end position="186"/>
    </location>
</feature>
<sequence length="208" mass="24350">MMPAIALAYEKAESDIMKLHPRNPRTDVLVTRSLLLRSYFQVGVIMSSAGFLGYFVAFMHHGWKPWDLWQLRVKWDDPANDAIYDSYGTPWTYDERLKVQTVAQSSYFICIVVCQWMDVLVSKTRRVSIFKQKFGNWVLNFSILFETALAVLFVYTPGFNTVLQLAPVIGWVWLCGVPFFFYILAYEELRKYIIRRFPDSFLAIELLI</sequence>
<evidence type="ECO:0000313" key="6">
    <source>
        <dbReference type="Proteomes" id="UP000759131"/>
    </source>
</evidence>
<dbReference type="InterPro" id="IPR023298">
    <property type="entry name" value="ATPase_P-typ_TM_dom_sf"/>
</dbReference>
<accession>A0A7R9Q8W1</accession>
<dbReference type="GO" id="GO:0005886">
    <property type="term" value="C:plasma membrane"/>
    <property type="evidence" value="ECO:0007669"/>
    <property type="project" value="UniProtKB-SubCell"/>
</dbReference>
<evidence type="ECO:0000256" key="2">
    <source>
        <dbReference type="ARBA" id="ARBA00022475"/>
    </source>
</evidence>
<dbReference type="PANTHER" id="PTHR43294:SF21">
    <property type="entry name" value="CATION TRANSPORTING ATPASE"/>
    <property type="match status" value="1"/>
</dbReference>
<dbReference type="PRINTS" id="PR00121">
    <property type="entry name" value="NAKATPASE"/>
</dbReference>
<protein>
    <recommendedName>
        <fullName evidence="4">Cation-transporting P-type ATPase C-terminal domain-containing protein</fullName>
    </recommendedName>
</protein>
<name>A0A7R9Q8W1_9ACAR</name>
<dbReference type="GO" id="GO:1990573">
    <property type="term" value="P:potassium ion import across plasma membrane"/>
    <property type="evidence" value="ECO:0007669"/>
    <property type="project" value="TreeGrafter"/>
</dbReference>
<evidence type="ECO:0000313" key="5">
    <source>
        <dbReference type="EMBL" id="CAD7636708.1"/>
    </source>
</evidence>
<dbReference type="PANTHER" id="PTHR43294">
    <property type="entry name" value="SODIUM/POTASSIUM-TRANSPORTING ATPASE SUBUNIT ALPHA"/>
    <property type="match status" value="1"/>
</dbReference>
<dbReference type="InterPro" id="IPR006068">
    <property type="entry name" value="ATPase_P-typ_cation-transptr_C"/>
</dbReference>
<keyword evidence="3" id="KW-0812">Transmembrane</keyword>
<keyword evidence="3" id="KW-0472">Membrane</keyword>
<dbReference type="Proteomes" id="UP000759131">
    <property type="component" value="Unassembled WGS sequence"/>
</dbReference>
<dbReference type="Gene3D" id="1.20.1110.10">
    <property type="entry name" value="Calcium-transporting ATPase, transmembrane domain"/>
    <property type="match status" value="1"/>
</dbReference>
<dbReference type="FunFam" id="1.20.1110.10:FF:000095">
    <property type="entry name" value="Sodium/potassium-transporting ATPase subunit alpha-1"/>
    <property type="match status" value="1"/>
</dbReference>
<feature type="transmembrane region" description="Helical" evidence="3">
    <location>
        <begin position="39"/>
        <end position="59"/>
    </location>
</feature>
<dbReference type="GO" id="GO:0006883">
    <property type="term" value="P:intracellular sodium ion homeostasis"/>
    <property type="evidence" value="ECO:0007669"/>
    <property type="project" value="TreeGrafter"/>
</dbReference>
<dbReference type="Pfam" id="PF00689">
    <property type="entry name" value="Cation_ATPase_C"/>
    <property type="match status" value="1"/>
</dbReference>
<dbReference type="AlphaFoldDB" id="A0A7R9Q8W1"/>
<dbReference type="EMBL" id="OC873551">
    <property type="protein sequence ID" value="CAD7636708.1"/>
    <property type="molecule type" value="Genomic_DNA"/>
</dbReference>
<evidence type="ECO:0000256" key="3">
    <source>
        <dbReference type="SAM" id="Phobius"/>
    </source>
</evidence>
<feature type="domain" description="Cation-transporting P-type ATPase C-terminal" evidence="4">
    <location>
        <begin position="1"/>
        <end position="193"/>
    </location>
</feature>
<keyword evidence="2" id="KW-1003">Cell membrane</keyword>
<evidence type="ECO:0000256" key="1">
    <source>
        <dbReference type="ARBA" id="ARBA00004651"/>
    </source>
</evidence>
<dbReference type="InterPro" id="IPR050510">
    <property type="entry name" value="Cation_transp_ATPase_P-type"/>
</dbReference>
<dbReference type="GO" id="GO:1902600">
    <property type="term" value="P:proton transmembrane transport"/>
    <property type="evidence" value="ECO:0007669"/>
    <property type="project" value="TreeGrafter"/>
</dbReference>
<gene>
    <name evidence="5" type="ORF">OSB1V03_LOCUS16719</name>
</gene>
<dbReference type="GO" id="GO:0036376">
    <property type="term" value="P:sodium ion export across plasma membrane"/>
    <property type="evidence" value="ECO:0007669"/>
    <property type="project" value="TreeGrafter"/>
</dbReference>
<keyword evidence="3" id="KW-1133">Transmembrane helix</keyword>
<organism evidence="5">
    <name type="scientific">Medioppia subpectinata</name>
    <dbReference type="NCBI Taxonomy" id="1979941"/>
    <lineage>
        <taxon>Eukaryota</taxon>
        <taxon>Metazoa</taxon>
        <taxon>Ecdysozoa</taxon>
        <taxon>Arthropoda</taxon>
        <taxon>Chelicerata</taxon>
        <taxon>Arachnida</taxon>
        <taxon>Acari</taxon>
        <taxon>Acariformes</taxon>
        <taxon>Sarcoptiformes</taxon>
        <taxon>Oribatida</taxon>
        <taxon>Brachypylina</taxon>
        <taxon>Oppioidea</taxon>
        <taxon>Oppiidae</taxon>
        <taxon>Medioppia</taxon>
    </lineage>
</organism>
<dbReference type="GO" id="GO:0005391">
    <property type="term" value="F:P-type sodium:potassium-exchanging transporter activity"/>
    <property type="evidence" value="ECO:0007669"/>
    <property type="project" value="TreeGrafter"/>
</dbReference>
<dbReference type="SUPFAM" id="SSF81665">
    <property type="entry name" value="Calcium ATPase, transmembrane domain M"/>
    <property type="match status" value="1"/>
</dbReference>
<feature type="transmembrane region" description="Helical" evidence="3">
    <location>
        <begin position="134"/>
        <end position="156"/>
    </location>
</feature>
<comment type="subcellular location">
    <subcellularLocation>
        <location evidence="1">Cell membrane</location>
        <topology evidence="1">Multi-pass membrane protein</topology>
    </subcellularLocation>
</comment>
<dbReference type="GO" id="GO:0030007">
    <property type="term" value="P:intracellular potassium ion homeostasis"/>
    <property type="evidence" value="ECO:0007669"/>
    <property type="project" value="TreeGrafter"/>
</dbReference>
<dbReference type="EMBL" id="CAJPIZ010018976">
    <property type="protein sequence ID" value="CAG2116762.1"/>
    <property type="molecule type" value="Genomic_DNA"/>
</dbReference>
<proteinExistence type="predicted"/>
<feature type="transmembrane region" description="Helical" evidence="3">
    <location>
        <begin position="105"/>
        <end position="122"/>
    </location>
</feature>
<dbReference type="OrthoDB" id="3352408at2759"/>